<sequence length="97" mass="10958">MNAAHRQTARDLGAALHRLTHTKPIADMHRQLAGRATETLKVNVIGCFTSPVGIQYRVLEDGQIYHINRHLLNTLRESDETCKSLEIIPVEEEEEAD</sequence>
<dbReference type="RefSeq" id="WP_095483262.1">
    <property type="nucleotide sequence ID" value="NZ_CP088151.1"/>
</dbReference>
<organism evidence="1 2">
    <name type="scientific">Mesorhizobium mediterraneum</name>
    <dbReference type="NCBI Taxonomy" id="43617"/>
    <lineage>
        <taxon>Bacteria</taxon>
        <taxon>Pseudomonadati</taxon>
        <taxon>Pseudomonadota</taxon>
        <taxon>Alphaproteobacteria</taxon>
        <taxon>Hyphomicrobiales</taxon>
        <taxon>Phyllobacteriaceae</taxon>
        <taxon>Mesorhizobium</taxon>
    </lineage>
</organism>
<protein>
    <submittedName>
        <fullName evidence="1">Uncharacterized protein</fullName>
    </submittedName>
</protein>
<reference evidence="2" key="1">
    <citation type="submission" date="2017-08" db="EMBL/GenBank/DDBJ databases">
        <title>Mesorhizobium wenxinae sp. nov., a novel rhizobial species isolated from root nodules of chickpea (Cicer arietinum L.).</title>
        <authorList>
            <person name="Zhang J."/>
        </authorList>
    </citation>
    <scope>NUCLEOTIDE SEQUENCE [LARGE SCALE GENOMIC DNA]</scope>
    <source>
        <strain evidence="2">USDA 3392</strain>
    </source>
</reference>
<gene>
    <name evidence="1" type="ORF">CIT25_04015</name>
</gene>
<keyword evidence="2" id="KW-1185">Reference proteome</keyword>
<proteinExistence type="predicted"/>
<dbReference type="EMBL" id="NPKI01000008">
    <property type="protein sequence ID" value="PAQ03689.1"/>
    <property type="molecule type" value="Genomic_DNA"/>
</dbReference>
<evidence type="ECO:0000313" key="2">
    <source>
        <dbReference type="Proteomes" id="UP000216215"/>
    </source>
</evidence>
<dbReference type="Proteomes" id="UP000216215">
    <property type="component" value="Unassembled WGS sequence"/>
</dbReference>
<evidence type="ECO:0000313" key="1">
    <source>
        <dbReference type="EMBL" id="PAQ03689.1"/>
    </source>
</evidence>
<name>A0AB36RG83_9HYPH</name>
<dbReference type="AlphaFoldDB" id="A0AB36RG83"/>
<comment type="caution">
    <text evidence="1">The sequence shown here is derived from an EMBL/GenBank/DDBJ whole genome shotgun (WGS) entry which is preliminary data.</text>
</comment>
<accession>A0AB36RG83</accession>